<protein>
    <recommendedName>
        <fullName evidence="5">Carbonic anhydrase</fullName>
        <ecNumber evidence="5">4.2.1.1</ecNumber>
    </recommendedName>
    <alternativeName>
        <fullName evidence="5">Carbonate dehydratase</fullName>
    </alternativeName>
</protein>
<evidence type="ECO:0000256" key="4">
    <source>
        <dbReference type="PIRSR" id="PIRSR601765-1"/>
    </source>
</evidence>
<feature type="chain" id="PRO_5016295819" description="Carbonic anhydrase" evidence="7">
    <location>
        <begin position="23"/>
        <end position="223"/>
    </location>
</feature>
<dbReference type="Gene3D" id="3.40.1050.10">
    <property type="entry name" value="Carbonic anhydrase"/>
    <property type="match status" value="1"/>
</dbReference>
<dbReference type="InParanoid" id="A0A316VRI9"/>
<evidence type="ECO:0000256" key="7">
    <source>
        <dbReference type="SAM" id="SignalP"/>
    </source>
</evidence>
<dbReference type="OrthoDB" id="10248475at2759"/>
<dbReference type="PANTHER" id="PTHR43175:SF3">
    <property type="entry name" value="CARBON DISULFIDE HYDROLASE"/>
    <property type="match status" value="1"/>
</dbReference>
<comment type="similarity">
    <text evidence="1 5">Belongs to the beta-class carbonic anhydrase family.</text>
</comment>
<evidence type="ECO:0000256" key="5">
    <source>
        <dbReference type="RuleBase" id="RU003956"/>
    </source>
</evidence>
<dbReference type="STRING" id="1522189.A0A316VRI9"/>
<evidence type="ECO:0000256" key="6">
    <source>
        <dbReference type="SAM" id="MobiDB-lite"/>
    </source>
</evidence>
<comment type="cofactor">
    <cofactor evidence="4">
        <name>Zn(2+)</name>
        <dbReference type="ChEBI" id="CHEBI:29105"/>
    </cofactor>
    <text evidence="4">Binds 1 zinc ion per subunit.</text>
</comment>
<dbReference type="CDD" id="cd03379">
    <property type="entry name" value="beta_CA_cladeD"/>
    <property type="match status" value="1"/>
</dbReference>
<dbReference type="SUPFAM" id="SSF53056">
    <property type="entry name" value="beta-carbonic anhydrase, cab"/>
    <property type="match status" value="1"/>
</dbReference>
<comment type="function">
    <text evidence="5">Reversible hydration of carbon dioxide.</text>
</comment>
<keyword evidence="7" id="KW-0732">Signal</keyword>
<evidence type="ECO:0000256" key="1">
    <source>
        <dbReference type="ARBA" id="ARBA00006217"/>
    </source>
</evidence>
<dbReference type="GeneID" id="37037597"/>
<keyword evidence="3 4" id="KW-0862">Zinc</keyword>
<dbReference type="PANTHER" id="PTHR43175">
    <property type="entry name" value="CARBONIC ANHYDRASE"/>
    <property type="match status" value="1"/>
</dbReference>
<keyword evidence="5" id="KW-0456">Lyase</keyword>
<keyword evidence="2 4" id="KW-0479">Metal-binding</keyword>
<dbReference type="EC" id="4.2.1.1" evidence="5"/>
<keyword evidence="9" id="KW-1185">Reference proteome</keyword>
<dbReference type="EMBL" id="KZ819442">
    <property type="protein sequence ID" value="PWN39834.1"/>
    <property type="molecule type" value="Genomic_DNA"/>
</dbReference>
<comment type="catalytic activity">
    <reaction evidence="5">
        <text>hydrogencarbonate + H(+) = CO2 + H2O</text>
        <dbReference type="Rhea" id="RHEA:10748"/>
        <dbReference type="ChEBI" id="CHEBI:15377"/>
        <dbReference type="ChEBI" id="CHEBI:15378"/>
        <dbReference type="ChEBI" id="CHEBI:16526"/>
        <dbReference type="ChEBI" id="CHEBI:17544"/>
        <dbReference type="EC" id="4.2.1.1"/>
    </reaction>
</comment>
<feature type="region of interest" description="Disordered" evidence="6">
    <location>
        <begin position="47"/>
        <end position="67"/>
    </location>
</feature>
<dbReference type="GO" id="GO:0008270">
    <property type="term" value="F:zinc ion binding"/>
    <property type="evidence" value="ECO:0007669"/>
    <property type="project" value="UniProtKB-UniRule"/>
</dbReference>
<dbReference type="SMART" id="SM00947">
    <property type="entry name" value="Pro_CA"/>
    <property type="match status" value="1"/>
</dbReference>
<sequence>MMFPSARLVVVICLAIVASSTALPNTAAQAPGIGPPSGWFDVEASTSEAKPAGQNTSMPTSYEAGEASSKLHEMLKAPPGSVAEKFARNNAKLMDTRILPEAAFGLKAGEVKVLRSAGGRVPDLLRSIHLAQHVLGAKEIILMHHTKCGLLHARDQDIRKTLVEKIGRRVKPFADVMTYFGFEDLHQSVHDDIALLKNDPLVDTTLITGWIHDVDTGNVTRVA</sequence>
<dbReference type="AlphaFoldDB" id="A0A316VRI9"/>
<name>A0A316VRI9_9BASI</name>
<evidence type="ECO:0000313" key="8">
    <source>
        <dbReference type="EMBL" id="PWN39834.1"/>
    </source>
</evidence>
<dbReference type="InterPro" id="IPR036874">
    <property type="entry name" value="Carbonic_anhydrase_sf"/>
</dbReference>
<dbReference type="Proteomes" id="UP000245783">
    <property type="component" value="Unassembled WGS sequence"/>
</dbReference>
<dbReference type="RefSeq" id="XP_025366994.1">
    <property type="nucleotide sequence ID" value="XM_025515727.1"/>
</dbReference>
<proteinExistence type="inferred from homology"/>
<feature type="signal peptide" evidence="7">
    <location>
        <begin position="1"/>
        <end position="22"/>
    </location>
</feature>
<dbReference type="Pfam" id="PF00484">
    <property type="entry name" value="Pro_CA"/>
    <property type="match status" value="1"/>
</dbReference>
<accession>A0A316VRI9</accession>
<feature type="compositionally biased region" description="Polar residues" evidence="6">
    <location>
        <begin position="47"/>
        <end position="60"/>
    </location>
</feature>
<dbReference type="InterPro" id="IPR001765">
    <property type="entry name" value="Carbonic_anhydrase"/>
</dbReference>
<feature type="binding site" evidence="4">
    <location>
        <position position="148"/>
    </location>
    <ligand>
        <name>Zn(2+)</name>
        <dbReference type="ChEBI" id="CHEBI:29105"/>
    </ligand>
</feature>
<reference evidence="8 9" key="1">
    <citation type="journal article" date="2018" name="Mol. Biol. Evol.">
        <title>Broad Genomic Sampling Reveals a Smut Pathogenic Ancestry of the Fungal Clade Ustilaginomycotina.</title>
        <authorList>
            <person name="Kijpornyongpan T."/>
            <person name="Mondo S.J."/>
            <person name="Barry K."/>
            <person name="Sandor L."/>
            <person name="Lee J."/>
            <person name="Lipzen A."/>
            <person name="Pangilinan J."/>
            <person name="LaButti K."/>
            <person name="Hainaut M."/>
            <person name="Henrissat B."/>
            <person name="Grigoriev I.V."/>
            <person name="Spatafora J.W."/>
            <person name="Aime M.C."/>
        </authorList>
    </citation>
    <scope>NUCLEOTIDE SEQUENCE [LARGE SCALE GENOMIC DNA]</scope>
    <source>
        <strain evidence="8 9">MCA 4658</strain>
    </source>
</reference>
<dbReference type="GO" id="GO:0004089">
    <property type="term" value="F:carbonate dehydratase activity"/>
    <property type="evidence" value="ECO:0007669"/>
    <property type="project" value="UniProtKB-UniRule"/>
</dbReference>
<organism evidence="8 9">
    <name type="scientific">Ceraceosorus guamensis</name>
    <dbReference type="NCBI Taxonomy" id="1522189"/>
    <lineage>
        <taxon>Eukaryota</taxon>
        <taxon>Fungi</taxon>
        <taxon>Dikarya</taxon>
        <taxon>Basidiomycota</taxon>
        <taxon>Ustilaginomycotina</taxon>
        <taxon>Exobasidiomycetes</taxon>
        <taxon>Ceraceosorales</taxon>
        <taxon>Ceraceosoraceae</taxon>
        <taxon>Ceraceosorus</taxon>
    </lineage>
</organism>
<evidence type="ECO:0000256" key="2">
    <source>
        <dbReference type="ARBA" id="ARBA00022723"/>
    </source>
</evidence>
<evidence type="ECO:0000313" key="9">
    <source>
        <dbReference type="Proteomes" id="UP000245783"/>
    </source>
</evidence>
<gene>
    <name evidence="8" type="ORF">IE81DRAFT_343090</name>
</gene>
<evidence type="ECO:0000256" key="3">
    <source>
        <dbReference type="ARBA" id="ARBA00022833"/>
    </source>
</evidence>
<feature type="binding site" evidence="4">
    <location>
        <position position="145"/>
    </location>
    <ligand>
        <name>Zn(2+)</name>
        <dbReference type="ChEBI" id="CHEBI:29105"/>
    </ligand>
</feature>
<feature type="binding site" evidence="4">
    <location>
        <position position="95"/>
    </location>
    <ligand>
        <name>Zn(2+)</name>
        <dbReference type="ChEBI" id="CHEBI:29105"/>
    </ligand>
</feature>